<keyword evidence="5 7" id="KW-0411">Iron-sulfur</keyword>
<keyword evidence="12" id="KW-1185">Reference proteome</keyword>
<keyword evidence="3 7" id="KW-0560">Oxidoreductase</keyword>
<name>A0A0T9SWY7_YERAL</name>
<reference evidence="11 12" key="2">
    <citation type="submission" date="2015-03" db="EMBL/GenBank/DDBJ databases">
        <authorList>
            <consortium name="Pathogen Informatics"/>
            <person name="Murphy D."/>
        </authorList>
    </citation>
    <scope>NUCLEOTIDE SEQUENCE [LARGE SCALE GENOMIC DNA]</scope>
    <source>
        <strain evidence="11 12">IP08791</strain>
    </source>
</reference>
<dbReference type="GO" id="GO:0051539">
    <property type="term" value="F:4 iron, 4 sulfur cluster binding"/>
    <property type="evidence" value="ECO:0007669"/>
    <property type="project" value="UniProtKB-UniRule"/>
</dbReference>
<dbReference type="GO" id="GO:0141197">
    <property type="term" value="F:4-hydroxy-3-methylbut-2-enyl-diphosphate synthase activity (flavodoxin)"/>
    <property type="evidence" value="ECO:0007669"/>
    <property type="project" value="UniProtKB-EC"/>
</dbReference>
<evidence type="ECO:0000313" key="13">
    <source>
        <dbReference type="Proteomes" id="UP000041595"/>
    </source>
</evidence>
<feature type="binding site" evidence="7">
    <location>
        <position position="307"/>
    </location>
    <ligand>
        <name>[4Fe-4S] cluster</name>
        <dbReference type="ChEBI" id="CHEBI:49883"/>
    </ligand>
</feature>
<dbReference type="InterPro" id="IPR045854">
    <property type="entry name" value="NO2/SO3_Rdtase_4Fe4S_sf"/>
</dbReference>
<sequence length="376" mass="40969">MHNESPIIRRKSTRIYVGKVPVGDGAPITVQSMTNTKTTDVAATVAQIVALQRVGVDIVRVSVPTMEAAEAFKLIKQHQDVTVPLVADIHFDYRIALKVAEYGVDCLRINPGNIGNEARIREVVASARDHNIPIRIGINGGSLEKDIQEKYGEPTPEALLESAMRHVDILDRLNFDQFKISVKASDVFLAVNSYRLLAKQINNPLHLGITEAGGARSGSVKSAIGLGLLLSEGIGDTLRISLAADPVEEVKVGFDILKSLRIRARGINFIACPTCSRQEFDVIGTVNALEQRLEDLITPMDVSIIGCVVNGPGEALVSTIGVTGARNQSGFYEDGIRQKERFDNKNMIDQLEAKIRAKASMLDANNRIVINLLDDK</sequence>
<dbReference type="PANTHER" id="PTHR30454:SF0">
    <property type="entry name" value="4-HYDROXY-3-METHYLBUT-2-EN-1-YL DIPHOSPHATE SYNTHASE (FERREDOXIN), CHLOROPLASTIC"/>
    <property type="match status" value="1"/>
</dbReference>
<dbReference type="InterPro" id="IPR004588">
    <property type="entry name" value="IspG_bac-typ"/>
</dbReference>
<dbReference type="InterPro" id="IPR058579">
    <property type="entry name" value="IspG_C"/>
</dbReference>
<feature type="binding site" evidence="7">
    <location>
        <position position="314"/>
    </location>
    <ligand>
        <name>[4Fe-4S] cluster</name>
        <dbReference type="ChEBI" id="CHEBI:49883"/>
    </ligand>
</feature>
<dbReference type="GO" id="GO:0046429">
    <property type="term" value="F:4-hydroxy-3-methylbut-2-en-1-yl diphosphate synthase activity (ferredoxin)"/>
    <property type="evidence" value="ECO:0007669"/>
    <property type="project" value="UniProtKB-UniRule"/>
</dbReference>
<proteinExistence type="inferred from homology"/>
<dbReference type="HAMAP" id="MF_00159">
    <property type="entry name" value="IspG"/>
    <property type="match status" value="1"/>
</dbReference>
<dbReference type="Proteomes" id="UP000038647">
    <property type="component" value="Unassembled WGS sequence"/>
</dbReference>
<dbReference type="eggNOG" id="COG0821">
    <property type="taxonomic scope" value="Bacteria"/>
</dbReference>
<evidence type="ECO:0000256" key="2">
    <source>
        <dbReference type="ARBA" id="ARBA00022723"/>
    </source>
</evidence>
<dbReference type="EMBL" id="CQEH01000001">
    <property type="protein sequence ID" value="CNK46365.1"/>
    <property type="molecule type" value="Genomic_DNA"/>
</dbReference>
<dbReference type="EC" id="1.17.7.3" evidence="7"/>
<keyword evidence="4 7" id="KW-0408">Iron</keyword>
<evidence type="ECO:0000259" key="9">
    <source>
        <dbReference type="Pfam" id="PF26540"/>
    </source>
</evidence>
<evidence type="ECO:0000256" key="1">
    <source>
        <dbReference type="ARBA" id="ARBA00022485"/>
    </source>
</evidence>
<evidence type="ECO:0000256" key="4">
    <source>
        <dbReference type="ARBA" id="ARBA00023004"/>
    </source>
</evidence>
<evidence type="ECO:0000256" key="3">
    <source>
        <dbReference type="ARBA" id="ARBA00023002"/>
    </source>
</evidence>
<dbReference type="Pfam" id="PF04551">
    <property type="entry name" value="GcpE"/>
    <property type="match status" value="1"/>
</dbReference>
<dbReference type="OrthoDB" id="9803214at2"/>
<accession>A0A0T9SWY7</accession>
<dbReference type="AlphaFoldDB" id="A0A0T9SWY7"/>
<dbReference type="FunFam" id="3.20.20.20:FF:000001">
    <property type="entry name" value="4-hydroxy-3-methylbut-2-en-1-yl diphosphate synthase (flavodoxin)"/>
    <property type="match status" value="1"/>
</dbReference>
<evidence type="ECO:0000313" key="11">
    <source>
        <dbReference type="EMBL" id="CNK46365.1"/>
    </source>
</evidence>
<dbReference type="NCBIfam" id="TIGR00612">
    <property type="entry name" value="ispG_gcpE"/>
    <property type="match status" value="1"/>
</dbReference>
<dbReference type="Gene3D" id="3.30.413.10">
    <property type="entry name" value="Sulfite Reductase Hemoprotein, domain 1"/>
    <property type="match status" value="1"/>
</dbReference>
<organism evidence="10 13">
    <name type="scientific">Yersinia aldovae</name>
    <dbReference type="NCBI Taxonomy" id="29483"/>
    <lineage>
        <taxon>Bacteria</taxon>
        <taxon>Pseudomonadati</taxon>
        <taxon>Pseudomonadota</taxon>
        <taxon>Gammaproteobacteria</taxon>
        <taxon>Enterobacterales</taxon>
        <taxon>Yersiniaceae</taxon>
        <taxon>Yersinia</taxon>
    </lineage>
</organism>
<evidence type="ECO:0000313" key="12">
    <source>
        <dbReference type="Proteomes" id="UP000038647"/>
    </source>
</evidence>
<feature type="binding site" evidence="7">
    <location>
        <position position="272"/>
    </location>
    <ligand>
        <name>[4Fe-4S] cluster</name>
        <dbReference type="ChEBI" id="CHEBI:49883"/>
    </ligand>
</feature>
<comment type="cofactor">
    <cofactor evidence="7">
        <name>[4Fe-4S] cluster</name>
        <dbReference type="ChEBI" id="CHEBI:49883"/>
    </cofactor>
    <text evidence="7">Binds 1 [4Fe-4S] cluster.</text>
</comment>
<dbReference type="SUPFAM" id="SSF51412">
    <property type="entry name" value="Inosine monophosphate dehydrogenase (IMPDH)"/>
    <property type="match status" value="1"/>
</dbReference>
<dbReference type="SUPFAM" id="SSF56014">
    <property type="entry name" value="Nitrite and sulphite reductase 4Fe-4S domain-like"/>
    <property type="match status" value="1"/>
</dbReference>
<evidence type="ECO:0000259" key="8">
    <source>
        <dbReference type="Pfam" id="PF04551"/>
    </source>
</evidence>
<feature type="binding site" evidence="7">
    <location>
        <position position="275"/>
    </location>
    <ligand>
        <name>[4Fe-4S] cluster</name>
        <dbReference type="ChEBI" id="CHEBI:49883"/>
    </ligand>
</feature>
<feature type="domain" description="IspG C-terminal" evidence="9">
    <location>
        <begin position="268"/>
        <end position="356"/>
    </location>
</feature>
<dbReference type="Proteomes" id="UP000041595">
    <property type="component" value="Unassembled WGS sequence"/>
</dbReference>
<evidence type="ECO:0000256" key="7">
    <source>
        <dbReference type="HAMAP-Rule" id="MF_00159"/>
    </source>
</evidence>
<dbReference type="PIRSF" id="PIRSF004640">
    <property type="entry name" value="IspG"/>
    <property type="match status" value="1"/>
</dbReference>
<dbReference type="RefSeq" id="WP_042839655.1">
    <property type="nucleotide sequence ID" value="NZ_CABHPY010000236.1"/>
</dbReference>
<dbReference type="STRING" id="1453495.AT01_3545"/>
<evidence type="ECO:0000256" key="5">
    <source>
        <dbReference type="ARBA" id="ARBA00023014"/>
    </source>
</evidence>
<keyword evidence="1 7" id="KW-0004">4Fe-4S</keyword>
<dbReference type="UniPathway" id="UPA00056">
    <property type="reaction ID" value="UER00096"/>
</dbReference>
<dbReference type="PANTHER" id="PTHR30454">
    <property type="entry name" value="4-HYDROXY-3-METHYLBUT-2-EN-1-YL DIPHOSPHATE SYNTHASE"/>
    <property type="match status" value="1"/>
</dbReference>
<dbReference type="Gene3D" id="3.20.20.20">
    <property type="entry name" value="Dihydropteroate synthase-like"/>
    <property type="match status" value="1"/>
</dbReference>
<comment type="similarity">
    <text evidence="7">Belongs to the IspG family.</text>
</comment>
<dbReference type="InterPro" id="IPR058578">
    <property type="entry name" value="IspG_TIM"/>
</dbReference>
<dbReference type="InterPro" id="IPR011005">
    <property type="entry name" value="Dihydropteroate_synth-like_sf"/>
</dbReference>
<feature type="domain" description="IspG TIM-barrel" evidence="8">
    <location>
        <begin position="13"/>
        <end position="253"/>
    </location>
</feature>
<dbReference type="GO" id="GO:0005506">
    <property type="term" value="F:iron ion binding"/>
    <property type="evidence" value="ECO:0007669"/>
    <property type="project" value="InterPro"/>
</dbReference>
<dbReference type="GO" id="GO:0016114">
    <property type="term" value="P:terpenoid biosynthetic process"/>
    <property type="evidence" value="ECO:0007669"/>
    <property type="project" value="InterPro"/>
</dbReference>
<comment type="pathway">
    <text evidence="7">Isoprenoid biosynthesis; isopentenyl diphosphate biosynthesis via DXP pathway; isopentenyl diphosphate from 1-deoxy-D-xylulose 5-phosphate: step 5/6.</text>
</comment>
<evidence type="ECO:0000313" key="10">
    <source>
        <dbReference type="EMBL" id="CNK44590.1"/>
    </source>
</evidence>
<dbReference type="Pfam" id="PF26540">
    <property type="entry name" value="GcpE_C"/>
    <property type="match status" value="1"/>
</dbReference>
<dbReference type="NCBIfam" id="NF001540">
    <property type="entry name" value="PRK00366.1"/>
    <property type="match status" value="1"/>
</dbReference>
<gene>
    <name evidence="7 10" type="primary">ispG</name>
    <name evidence="10" type="ORF">ERS137965_00084</name>
    <name evidence="11" type="ORF">ERS137966_00310</name>
</gene>
<comment type="catalytic activity">
    <reaction evidence="7">
        <text>(2E)-4-hydroxy-3-methylbut-2-enyl diphosphate + oxidized [flavodoxin] + H2O + 2 H(+) = 2-C-methyl-D-erythritol 2,4-cyclic diphosphate + reduced [flavodoxin]</text>
        <dbReference type="Rhea" id="RHEA:43604"/>
        <dbReference type="Rhea" id="RHEA-COMP:10622"/>
        <dbReference type="Rhea" id="RHEA-COMP:10623"/>
        <dbReference type="ChEBI" id="CHEBI:15377"/>
        <dbReference type="ChEBI" id="CHEBI:15378"/>
        <dbReference type="ChEBI" id="CHEBI:57618"/>
        <dbReference type="ChEBI" id="CHEBI:58210"/>
        <dbReference type="ChEBI" id="CHEBI:58483"/>
        <dbReference type="ChEBI" id="CHEBI:128753"/>
        <dbReference type="EC" id="1.17.7.3"/>
    </reaction>
</comment>
<comment type="function">
    <text evidence="7">Converts 2C-methyl-D-erythritol 2,4-cyclodiphosphate (ME-2,4cPP) into 1-hydroxy-2-methyl-2-(E)-butenyl 4-diphosphate.</text>
</comment>
<keyword evidence="6 7" id="KW-0414">Isoprene biosynthesis</keyword>
<evidence type="ECO:0000256" key="6">
    <source>
        <dbReference type="ARBA" id="ARBA00023229"/>
    </source>
</evidence>
<reference evidence="10 13" key="1">
    <citation type="submission" date="2015-03" db="EMBL/GenBank/DDBJ databases">
        <authorList>
            <person name="Murphy D."/>
        </authorList>
    </citation>
    <scope>NUCLEOTIDE SEQUENCE [LARGE SCALE GENOMIC DNA]</scope>
    <source>
        <strain evidence="10 13">IP06005</strain>
    </source>
</reference>
<dbReference type="FunFam" id="3.30.413.10:FF:000002">
    <property type="entry name" value="4-hydroxy-3-methylbut-2-en-1-yl diphosphate synthase (flavodoxin)"/>
    <property type="match status" value="1"/>
</dbReference>
<protein>
    <recommendedName>
        <fullName evidence="7">4-hydroxy-3-methylbut-2-en-1-yl diphosphate synthase (flavodoxin)</fullName>
        <ecNumber evidence="7">1.17.7.3</ecNumber>
    </recommendedName>
    <alternativeName>
        <fullName evidence="7">1-hydroxy-2-methyl-2-(E)-butenyl 4-diphosphate synthase</fullName>
    </alternativeName>
</protein>
<dbReference type="InterPro" id="IPR016425">
    <property type="entry name" value="IspG_bac"/>
</dbReference>
<dbReference type="GO" id="GO:0019288">
    <property type="term" value="P:isopentenyl diphosphate biosynthetic process, methylerythritol 4-phosphate pathway"/>
    <property type="evidence" value="ECO:0007669"/>
    <property type="project" value="UniProtKB-UniRule"/>
</dbReference>
<keyword evidence="2 7" id="KW-0479">Metal-binding</keyword>
<dbReference type="EMBL" id="CQEJ01000001">
    <property type="protein sequence ID" value="CNK44590.1"/>
    <property type="molecule type" value="Genomic_DNA"/>
</dbReference>